<evidence type="ECO:0000256" key="1">
    <source>
        <dbReference type="SAM" id="MobiDB-lite"/>
    </source>
</evidence>
<feature type="compositionally biased region" description="Polar residues" evidence="1">
    <location>
        <begin position="77"/>
        <end position="87"/>
    </location>
</feature>
<feature type="compositionally biased region" description="Polar residues" evidence="1">
    <location>
        <begin position="52"/>
        <end position="70"/>
    </location>
</feature>
<protein>
    <submittedName>
        <fullName evidence="2">Uncharacterized protein</fullName>
    </submittedName>
</protein>
<proteinExistence type="predicted"/>
<evidence type="ECO:0000313" key="3">
    <source>
        <dbReference type="Proteomes" id="UP000007110"/>
    </source>
</evidence>
<dbReference type="GeneID" id="105444076"/>
<dbReference type="InParanoid" id="A0A7M7HLR4"/>
<dbReference type="AlphaFoldDB" id="A0A7M7HLR4"/>
<dbReference type="KEGG" id="spu:105444076"/>
<sequence length="164" mass="17553">MSGLYVGVWAGTGEPPVQQTTAALDTELNQEAPTTIPSGNGNEQLTTLLQTNPKTTEGSSTEAATLTVPTTDELIPDTTQPQPSTQHTMTSQTLTDGTQTTEKHNMTVTQKPLEVILTACFDNATEGEASAKPYRPLSFSSGTETDRLSVSFYSPFLQTKPGYH</sequence>
<feature type="compositionally biased region" description="Low complexity" evidence="1">
    <location>
        <begin position="88"/>
        <end position="100"/>
    </location>
</feature>
<reference evidence="2" key="2">
    <citation type="submission" date="2021-01" db="UniProtKB">
        <authorList>
            <consortium name="EnsemblMetazoa"/>
        </authorList>
    </citation>
    <scope>IDENTIFICATION</scope>
</reference>
<dbReference type="EnsemblMetazoa" id="XM_011677858">
    <property type="protein sequence ID" value="XP_011676160"/>
    <property type="gene ID" value="LOC105444076"/>
</dbReference>
<name>A0A7M7HLR4_STRPU</name>
<keyword evidence="3" id="KW-1185">Reference proteome</keyword>
<feature type="region of interest" description="Disordered" evidence="1">
    <location>
        <begin position="52"/>
        <end position="105"/>
    </location>
</feature>
<reference evidence="3" key="1">
    <citation type="submission" date="2015-02" db="EMBL/GenBank/DDBJ databases">
        <title>Genome sequencing for Strongylocentrotus purpuratus.</title>
        <authorList>
            <person name="Murali S."/>
            <person name="Liu Y."/>
            <person name="Vee V."/>
            <person name="English A."/>
            <person name="Wang M."/>
            <person name="Skinner E."/>
            <person name="Han Y."/>
            <person name="Muzny D.M."/>
            <person name="Worley K.C."/>
            <person name="Gibbs R.A."/>
        </authorList>
    </citation>
    <scope>NUCLEOTIDE SEQUENCE</scope>
</reference>
<dbReference type="RefSeq" id="XP_011676160.1">
    <property type="nucleotide sequence ID" value="XM_011677858.2"/>
</dbReference>
<evidence type="ECO:0000313" key="2">
    <source>
        <dbReference type="EnsemblMetazoa" id="XP_011676160"/>
    </source>
</evidence>
<accession>A0A7M7HLR4</accession>
<dbReference type="Proteomes" id="UP000007110">
    <property type="component" value="Unassembled WGS sequence"/>
</dbReference>
<organism evidence="2 3">
    <name type="scientific">Strongylocentrotus purpuratus</name>
    <name type="common">Purple sea urchin</name>
    <dbReference type="NCBI Taxonomy" id="7668"/>
    <lineage>
        <taxon>Eukaryota</taxon>
        <taxon>Metazoa</taxon>
        <taxon>Echinodermata</taxon>
        <taxon>Eleutherozoa</taxon>
        <taxon>Echinozoa</taxon>
        <taxon>Echinoidea</taxon>
        <taxon>Euechinoidea</taxon>
        <taxon>Echinacea</taxon>
        <taxon>Camarodonta</taxon>
        <taxon>Echinidea</taxon>
        <taxon>Strongylocentrotidae</taxon>
        <taxon>Strongylocentrotus</taxon>
    </lineage>
</organism>